<dbReference type="Pfam" id="PF08334">
    <property type="entry name" value="T2SSG"/>
    <property type="match status" value="1"/>
</dbReference>
<evidence type="ECO:0000256" key="4">
    <source>
        <dbReference type="ARBA" id="ARBA00022475"/>
    </source>
</evidence>
<evidence type="ECO:0000256" key="6">
    <source>
        <dbReference type="ARBA" id="ARBA00022519"/>
    </source>
</evidence>
<feature type="domain" description="Type II secretion system protein GspG C-terminal" evidence="11">
    <location>
        <begin position="26"/>
        <end position="135"/>
    </location>
</feature>
<evidence type="ECO:0000313" key="13">
    <source>
        <dbReference type="Proteomes" id="UP000199758"/>
    </source>
</evidence>
<accession>A0A1M5PTH9</accession>
<dbReference type="InterPro" id="IPR000983">
    <property type="entry name" value="Bac_GSPG_pilin"/>
</dbReference>
<protein>
    <recommendedName>
        <fullName evidence="3">Type II secretion system core protein G</fullName>
    </recommendedName>
</protein>
<proteinExistence type="inferred from homology"/>
<evidence type="ECO:0000256" key="3">
    <source>
        <dbReference type="ARBA" id="ARBA00020042"/>
    </source>
</evidence>
<dbReference type="PANTHER" id="PTHR30093:SF44">
    <property type="entry name" value="TYPE II SECRETION SYSTEM CORE PROTEIN G"/>
    <property type="match status" value="1"/>
</dbReference>
<dbReference type="PROSITE" id="PS00409">
    <property type="entry name" value="PROKAR_NTER_METHYL"/>
    <property type="match status" value="1"/>
</dbReference>
<sequence>MHGFTLIEIMVVVVILGILAAVVVPRIMDRPDDARIVKAKQDVRALESALKLYKLDNFVYPSTQQGLEALVAPPTGEPLAKNWKKDGYLSKMPNDPWGNPYQYLSPGVKSEIDIFSLGSDNRPGGEGAAADIGNWNLDG</sequence>
<evidence type="ECO:0000259" key="11">
    <source>
        <dbReference type="Pfam" id="PF08334"/>
    </source>
</evidence>
<organism evidence="12 13">
    <name type="scientific">Hydrocarboniphaga daqingensis</name>
    <dbReference type="NCBI Taxonomy" id="490188"/>
    <lineage>
        <taxon>Bacteria</taxon>
        <taxon>Pseudomonadati</taxon>
        <taxon>Pseudomonadota</taxon>
        <taxon>Gammaproteobacteria</taxon>
        <taxon>Nevskiales</taxon>
        <taxon>Nevskiaceae</taxon>
        <taxon>Hydrocarboniphaga</taxon>
    </lineage>
</organism>
<dbReference type="Proteomes" id="UP000199758">
    <property type="component" value="Unassembled WGS sequence"/>
</dbReference>
<keyword evidence="6" id="KW-0997">Cell inner membrane</keyword>
<dbReference type="NCBIfam" id="TIGR02532">
    <property type="entry name" value="IV_pilin_GFxxxE"/>
    <property type="match status" value="1"/>
</dbReference>
<dbReference type="InterPro" id="IPR013545">
    <property type="entry name" value="T2SS_protein-GspG_C"/>
</dbReference>
<dbReference type="STRING" id="490188.SAMN04488068_2304"/>
<keyword evidence="5" id="KW-0488">Methylation</keyword>
<keyword evidence="4" id="KW-1003">Cell membrane</keyword>
<dbReference type="GO" id="GO:0015627">
    <property type="term" value="C:type II protein secretion system complex"/>
    <property type="evidence" value="ECO:0007669"/>
    <property type="project" value="InterPro"/>
</dbReference>
<evidence type="ECO:0000256" key="2">
    <source>
        <dbReference type="ARBA" id="ARBA00009984"/>
    </source>
</evidence>
<evidence type="ECO:0000256" key="10">
    <source>
        <dbReference type="SAM" id="Phobius"/>
    </source>
</evidence>
<dbReference type="InterPro" id="IPR010054">
    <property type="entry name" value="Type2_sec_GspG"/>
</dbReference>
<dbReference type="InterPro" id="IPR045584">
    <property type="entry name" value="Pilin-like"/>
</dbReference>
<dbReference type="OrthoDB" id="9795612at2"/>
<dbReference type="PRINTS" id="PR00813">
    <property type="entry name" value="BCTERIALGSPG"/>
</dbReference>
<dbReference type="EMBL" id="FQWZ01000005">
    <property type="protein sequence ID" value="SHH05088.1"/>
    <property type="molecule type" value="Genomic_DNA"/>
</dbReference>
<evidence type="ECO:0000256" key="5">
    <source>
        <dbReference type="ARBA" id="ARBA00022481"/>
    </source>
</evidence>
<keyword evidence="9 10" id="KW-0472">Membrane</keyword>
<name>A0A1M5PTH9_9GAMM</name>
<feature type="transmembrane region" description="Helical" evidence="10">
    <location>
        <begin position="6"/>
        <end position="28"/>
    </location>
</feature>
<keyword evidence="13" id="KW-1185">Reference proteome</keyword>
<keyword evidence="8 10" id="KW-1133">Transmembrane helix</keyword>
<dbReference type="Gene3D" id="3.30.700.10">
    <property type="entry name" value="Glycoprotein, Type 4 Pilin"/>
    <property type="match status" value="1"/>
</dbReference>
<gene>
    <name evidence="12" type="ORF">SAMN04488068_2304</name>
</gene>
<evidence type="ECO:0000256" key="9">
    <source>
        <dbReference type="ARBA" id="ARBA00023136"/>
    </source>
</evidence>
<evidence type="ECO:0000313" key="12">
    <source>
        <dbReference type="EMBL" id="SHH05088.1"/>
    </source>
</evidence>
<keyword evidence="7 10" id="KW-0812">Transmembrane</keyword>
<evidence type="ECO:0000256" key="8">
    <source>
        <dbReference type="ARBA" id="ARBA00022989"/>
    </source>
</evidence>
<evidence type="ECO:0000256" key="7">
    <source>
        <dbReference type="ARBA" id="ARBA00022692"/>
    </source>
</evidence>
<dbReference type="GO" id="GO:0015628">
    <property type="term" value="P:protein secretion by the type II secretion system"/>
    <property type="evidence" value="ECO:0007669"/>
    <property type="project" value="InterPro"/>
</dbReference>
<dbReference type="NCBIfam" id="TIGR01710">
    <property type="entry name" value="typeII_sec_gspG"/>
    <property type="match status" value="1"/>
</dbReference>
<dbReference type="AlphaFoldDB" id="A0A1M5PTH9"/>
<evidence type="ECO:0000256" key="1">
    <source>
        <dbReference type="ARBA" id="ARBA00004377"/>
    </source>
</evidence>
<comment type="similarity">
    <text evidence="2">Belongs to the GSP G family.</text>
</comment>
<dbReference type="RefSeq" id="WP_072897701.1">
    <property type="nucleotide sequence ID" value="NZ_FQWZ01000005.1"/>
</dbReference>
<dbReference type="Pfam" id="PF07963">
    <property type="entry name" value="N_methyl"/>
    <property type="match status" value="1"/>
</dbReference>
<dbReference type="SUPFAM" id="SSF54523">
    <property type="entry name" value="Pili subunits"/>
    <property type="match status" value="1"/>
</dbReference>
<reference evidence="12 13" key="1">
    <citation type="submission" date="2016-11" db="EMBL/GenBank/DDBJ databases">
        <authorList>
            <person name="Jaros S."/>
            <person name="Januszkiewicz K."/>
            <person name="Wedrychowicz H."/>
        </authorList>
    </citation>
    <scope>NUCLEOTIDE SEQUENCE [LARGE SCALE GENOMIC DNA]</scope>
    <source>
        <strain evidence="12 13">CGMCC 1.7049</strain>
    </source>
</reference>
<dbReference type="InterPro" id="IPR012902">
    <property type="entry name" value="N_methyl_site"/>
</dbReference>
<dbReference type="PANTHER" id="PTHR30093">
    <property type="entry name" value="GENERAL SECRETION PATHWAY PROTEIN G"/>
    <property type="match status" value="1"/>
</dbReference>
<dbReference type="GO" id="GO:0005886">
    <property type="term" value="C:plasma membrane"/>
    <property type="evidence" value="ECO:0007669"/>
    <property type="project" value="UniProtKB-SubCell"/>
</dbReference>
<comment type="subcellular location">
    <subcellularLocation>
        <location evidence="1">Cell inner membrane</location>
        <topology evidence="1">Single-pass membrane protein</topology>
    </subcellularLocation>
</comment>